<feature type="transmembrane region" description="Helical" evidence="7">
    <location>
        <begin position="137"/>
        <end position="161"/>
    </location>
</feature>
<organism evidence="9 10">
    <name type="scientific">Cesiribacter andamanensis AMV16</name>
    <dbReference type="NCBI Taxonomy" id="1279009"/>
    <lineage>
        <taxon>Bacteria</taxon>
        <taxon>Pseudomonadati</taxon>
        <taxon>Bacteroidota</taxon>
        <taxon>Cytophagia</taxon>
        <taxon>Cytophagales</taxon>
        <taxon>Cesiribacteraceae</taxon>
        <taxon>Cesiribacter</taxon>
    </lineage>
</organism>
<evidence type="ECO:0000256" key="7">
    <source>
        <dbReference type="SAM" id="Phobius"/>
    </source>
</evidence>
<feature type="transmembrane region" description="Helical" evidence="7">
    <location>
        <begin position="56"/>
        <end position="79"/>
    </location>
</feature>
<reference evidence="9 10" key="1">
    <citation type="journal article" date="2013" name="Genome Announc.">
        <title>Draft Genome Sequence of Cesiribacter andamanensis Strain AMV16T, Isolated from a Soil Sample from a Mud Volcano in the Andaman Islands, India.</title>
        <authorList>
            <person name="Shivaji S."/>
            <person name="Ara S."/>
            <person name="Begum Z."/>
            <person name="Srinivas T.N."/>
            <person name="Singh A."/>
            <person name="Kumar Pinnaka A."/>
        </authorList>
    </citation>
    <scope>NUCLEOTIDE SEQUENCE [LARGE SCALE GENOMIC DNA]</scope>
    <source>
        <strain evidence="9 10">AMV16</strain>
    </source>
</reference>
<feature type="transmembrane region" description="Helical" evidence="7">
    <location>
        <begin position="6"/>
        <end position="21"/>
    </location>
</feature>
<dbReference type="GO" id="GO:0006813">
    <property type="term" value="P:potassium ion transport"/>
    <property type="evidence" value="ECO:0007669"/>
    <property type="project" value="InterPro"/>
</dbReference>
<keyword evidence="5 7" id="KW-1133">Transmembrane helix</keyword>
<feature type="transmembrane region" description="Helical" evidence="7">
    <location>
        <begin position="514"/>
        <end position="531"/>
    </location>
</feature>
<feature type="transmembrane region" description="Helical" evidence="7">
    <location>
        <begin position="482"/>
        <end position="502"/>
    </location>
</feature>
<dbReference type="SUPFAM" id="SSF116726">
    <property type="entry name" value="TrkA C-terminal domain-like"/>
    <property type="match status" value="2"/>
</dbReference>
<evidence type="ECO:0000256" key="6">
    <source>
        <dbReference type="ARBA" id="ARBA00023136"/>
    </source>
</evidence>
<evidence type="ECO:0000256" key="2">
    <source>
        <dbReference type="ARBA" id="ARBA00022448"/>
    </source>
</evidence>
<dbReference type="eggNOG" id="COG0471">
    <property type="taxonomic scope" value="Bacteria"/>
</dbReference>
<dbReference type="OrthoDB" id="9765532at2"/>
<feature type="transmembrane region" description="Helical" evidence="7">
    <location>
        <begin position="575"/>
        <end position="595"/>
    </location>
</feature>
<keyword evidence="2" id="KW-0813">Transport</keyword>
<comment type="caution">
    <text evidence="9">The sequence shown here is derived from an EMBL/GenBank/DDBJ whole genome shotgun (WGS) entry which is preliminary data.</text>
</comment>
<dbReference type="InterPro" id="IPR036721">
    <property type="entry name" value="RCK_C_sf"/>
</dbReference>
<dbReference type="InterPro" id="IPR004680">
    <property type="entry name" value="Cit_transptr-like_dom"/>
</dbReference>
<dbReference type="Gene3D" id="3.30.70.1450">
    <property type="entry name" value="Regulator of K+ conductance, C-terminal domain"/>
    <property type="match status" value="2"/>
</dbReference>
<feature type="domain" description="RCK C-terminal" evidence="8">
    <location>
        <begin position="300"/>
        <end position="384"/>
    </location>
</feature>
<evidence type="ECO:0000256" key="4">
    <source>
        <dbReference type="ARBA" id="ARBA00022737"/>
    </source>
</evidence>
<gene>
    <name evidence="9" type="primary">sdcS_2</name>
    <name evidence="9" type="ORF">ADICEAN_00951</name>
</gene>
<comment type="subcellular location">
    <subcellularLocation>
        <location evidence="1">Membrane</location>
        <topology evidence="1">Multi-pass membrane protein</topology>
    </subcellularLocation>
</comment>
<feature type="transmembrane region" description="Helical" evidence="7">
    <location>
        <begin position="405"/>
        <end position="423"/>
    </location>
</feature>
<dbReference type="PANTHER" id="PTHR43652">
    <property type="entry name" value="BASIC AMINO ACID ANTIPORTER YFCC-RELATED"/>
    <property type="match status" value="1"/>
</dbReference>
<keyword evidence="6 7" id="KW-0472">Membrane</keyword>
<evidence type="ECO:0000256" key="5">
    <source>
        <dbReference type="ARBA" id="ARBA00022989"/>
    </source>
</evidence>
<keyword evidence="3 7" id="KW-0812">Transmembrane</keyword>
<evidence type="ECO:0000256" key="3">
    <source>
        <dbReference type="ARBA" id="ARBA00022692"/>
    </source>
</evidence>
<evidence type="ECO:0000313" key="10">
    <source>
        <dbReference type="Proteomes" id="UP000011910"/>
    </source>
</evidence>
<protein>
    <submittedName>
        <fullName evidence="9">Na(+)/dicarboxylate symporter</fullName>
    </submittedName>
</protein>
<dbReference type="InterPro" id="IPR051679">
    <property type="entry name" value="DASS-Related_Transporters"/>
</dbReference>
<dbReference type="GO" id="GO:0005886">
    <property type="term" value="C:plasma membrane"/>
    <property type="evidence" value="ECO:0007669"/>
    <property type="project" value="TreeGrafter"/>
</dbReference>
<dbReference type="EMBL" id="AODQ01000015">
    <property type="protein sequence ID" value="EMR03894.1"/>
    <property type="molecule type" value="Genomic_DNA"/>
</dbReference>
<keyword evidence="10" id="KW-1185">Reference proteome</keyword>
<dbReference type="InterPro" id="IPR006037">
    <property type="entry name" value="RCK_C"/>
</dbReference>
<feature type="transmembrane region" description="Helical" evidence="7">
    <location>
        <begin position="173"/>
        <end position="198"/>
    </location>
</feature>
<dbReference type="PROSITE" id="PS01271">
    <property type="entry name" value="NA_SULFATE"/>
    <property type="match status" value="1"/>
</dbReference>
<evidence type="ECO:0000313" key="9">
    <source>
        <dbReference type="EMBL" id="EMR03894.1"/>
    </source>
</evidence>
<evidence type="ECO:0000256" key="1">
    <source>
        <dbReference type="ARBA" id="ARBA00004141"/>
    </source>
</evidence>
<dbReference type="InterPro" id="IPR031312">
    <property type="entry name" value="Na/sul_symport_CS"/>
</dbReference>
<name>M7NZV8_9BACT</name>
<dbReference type="GO" id="GO:0008324">
    <property type="term" value="F:monoatomic cation transmembrane transporter activity"/>
    <property type="evidence" value="ECO:0007669"/>
    <property type="project" value="InterPro"/>
</dbReference>
<dbReference type="Pfam" id="PF03600">
    <property type="entry name" value="CitMHS"/>
    <property type="match status" value="1"/>
</dbReference>
<feature type="transmembrane region" description="Helical" evidence="7">
    <location>
        <begin position="452"/>
        <end position="470"/>
    </location>
</feature>
<dbReference type="Proteomes" id="UP000011910">
    <property type="component" value="Unassembled WGS sequence"/>
</dbReference>
<dbReference type="AlphaFoldDB" id="M7NZV8"/>
<dbReference type="Pfam" id="PF02080">
    <property type="entry name" value="TrkA_C"/>
    <property type="match status" value="2"/>
</dbReference>
<dbReference type="PROSITE" id="PS51202">
    <property type="entry name" value="RCK_C"/>
    <property type="match status" value="2"/>
</dbReference>
<dbReference type="RefSeq" id="WP_009194353.1">
    <property type="nucleotide sequence ID" value="NZ_AODQ01000015.1"/>
</dbReference>
<accession>M7NZV8</accession>
<feature type="domain" description="RCK C-terminal" evidence="8">
    <location>
        <begin position="208"/>
        <end position="292"/>
    </location>
</feature>
<dbReference type="STRING" id="1279009.ADICEAN_00951"/>
<dbReference type="PANTHER" id="PTHR43652:SF2">
    <property type="entry name" value="BASIC AMINO ACID ANTIPORTER YFCC-RELATED"/>
    <property type="match status" value="1"/>
</dbReference>
<sequence>MSADALITLFVLLGAVVLFATEALSIDLVALLAVVALIFFGVITPEQGIEGFSNKATLTVAFMFVLSAALLKTGALQLVAFRLSAIFRKSFRSGMVLMMLLVALVSAFVNNTPVVAVFIPVIIQIAYAAGHSPSKMLIPLSFASILGGSCTLIGTSTNILVSGIAEKEGLAPISMFALAPLGLVLLGVGVLYMILWGIKMLPDLNRQRDLRAQFDVGNYLTEIELLPEAASVGSSIMNSELVAELEMDIIEIRRQGSTFTLPPGDFVLEAHDILKVRCNIDKIKALKDRAKVLVTAAVRIGDDTLKGKKSTLVELVITANSELDGKALRGLDFRRRFRAVPLAIRHREEVLHEHLYDMPLKAGDVILAEVKSHYVEELKRLQQEQHFPFVLLSEEPLVDFDKKRFLIVMGAIVLVVLLATTNLVPIMEGTLTAVVLLALLGVMSMKEVYEAINWKIVFLLAGSLSLGTAMTNSGLDSFIADSLVGVLGSWGPLVVVSGLYLLTSLLTEIMSNNATAALLAPIAIATAASMGVHPMPFLMAVTFAASASFMTPVGYQTNAMVYSAGQYRFKDFLKVGAVLNLMFWLIASLLIPFFYPL</sequence>
<evidence type="ECO:0000259" key="8">
    <source>
        <dbReference type="PROSITE" id="PS51202"/>
    </source>
</evidence>
<feature type="transmembrane region" description="Helical" evidence="7">
    <location>
        <begin position="537"/>
        <end position="555"/>
    </location>
</feature>
<keyword evidence="4" id="KW-0677">Repeat</keyword>
<proteinExistence type="predicted"/>